<feature type="compositionally biased region" description="Polar residues" evidence="1">
    <location>
        <begin position="84"/>
        <end position="101"/>
    </location>
</feature>
<feature type="region of interest" description="Disordered" evidence="1">
    <location>
        <begin position="23"/>
        <end position="101"/>
    </location>
</feature>
<organism evidence="2 3">
    <name type="scientific">Colletotrichum liriopes</name>
    <dbReference type="NCBI Taxonomy" id="708192"/>
    <lineage>
        <taxon>Eukaryota</taxon>
        <taxon>Fungi</taxon>
        <taxon>Dikarya</taxon>
        <taxon>Ascomycota</taxon>
        <taxon>Pezizomycotina</taxon>
        <taxon>Sordariomycetes</taxon>
        <taxon>Hypocreomycetidae</taxon>
        <taxon>Glomerellales</taxon>
        <taxon>Glomerellaceae</taxon>
        <taxon>Colletotrichum</taxon>
        <taxon>Colletotrichum spaethianum species complex</taxon>
    </lineage>
</organism>
<gene>
    <name evidence="2" type="ORF">ColLi_13247</name>
</gene>
<sequence>MLSGYTETRASNLLPLNRLSVPSPAATVSETPRRASTRSIDSIHASDLDIDPFRNESTSDRDLGRLNHSDDGDSCDDGSGSFDYKSNGNDQDESVQSQAQSHTPLCLPTAAVSLRRPSNCLPDLSLGFTCSTTLRTAFTARKRCRTQGRYGT</sequence>
<name>A0AA37H0R7_9PEZI</name>
<feature type="compositionally biased region" description="Basic and acidic residues" evidence="1">
    <location>
        <begin position="44"/>
        <end position="71"/>
    </location>
</feature>
<dbReference type="AlphaFoldDB" id="A0AA37H0R7"/>
<accession>A0AA37H0R7</accession>
<dbReference type="EMBL" id="BPPX01000053">
    <property type="protein sequence ID" value="GJC90409.1"/>
    <property type="molecule type" value="Genomic_DNA"/>
</dbReference>
<keyword evidence="3" id="KW-1185">Reference proteome</keyword>
<protein>
    <submittedName>
        <fullName evidence="2">Uncharacterized protein</fullName>
    </submittedName>
</protein>
<dbReference type="Proteomes" id="UP001055172">
    <property type="component" value="Unassembled WGS sequence"/>
</dbReference>
<evidence type="ECO:0000313" key="2">
    <source>
        <dbReference type="EMBL" id="GJC90409.1"/>
    </source>
</evidence>
<proteinExistence type="predicted"/>
<evidence type="ECO:0000313" key="3">
    <source>
        <dbReference type="Proteomes" id="UP001055172"/>
    </source>
</evidence>
<comment type="caution">
    <text evidence="2">The sequence shown here is derived from an EMBL/GenBank/DDBJ whole genome shotgun (WGS) entry which is preliminary data.</text>
</comment>
<evidence type="ECO:0000256" key="1">
    <source>
        <dbReference type="SAM" id="MobiDB-lite"/>
    </source>
</evidence>
<reference evidence="2 3" key="1">
    <citation type="submission" date="2021-07" db="EMBL/GenBank/DDBJ databases">
        <title>Genome data of Colletotrichum spaethianum.</title>
        <authorList>
            <person name="Utami Y.D."/>
            <person name="Hiruma K."/>
        </authorList>
    </citation>
    <scope>NUCLEOTIDE SEQUENCE [LARGE SCALE GENOMIC DNA]</scope>
    <source>
        <strain evidence="2 3">MAFF 242679</strain>
    </source>
</reference>